<dbReference type="RefSeq" id="WP_075681754.1">
    <property type="nucleotide sequence ID" value="NZ_VUMU01000013.1"/>
</dbReference>
<dbReference type="EMBL" id="VUMU01000013">
    <property type="protein sequence ID" value="MST58637.1"/>
    <property type="molecule type" value="Genomic_DNA"/>
</dbReference>
<dbReference type="PROSITE" id="PS50995">
    <property type="entry name" value="HTH_MARR_2"/>
    <property type="match status" value="1"/>
</dbReference>
<comment type="caution">
    <text evidence="2">The sequence shown here is derived from an EMBL/GenBank/DDBJ whole genome shotgun (WGS) entry which is preliminary data.</text>
</comment>
<keyword evidence="3" id="KW-1185">Reference proteome</keyword>
<dbReference type="Gene3D" id="1.10.10.10">
    <property type="entry name" value="Winged helix-like DNA-binding domain superfamily/Winged helix DNA-binding domain"/>
    <property type="match status" value="1"/>
</dbReference>
<evidence type="ECO:0000259" key="1">
    <source>
        <dbReference type="PROSITE" id="PS50995"/>
    </source>
</evidence>
<organism evidence="2 3">
    <name type="scientific">Waltera intestinalis</name>
    <dbReference type="NCBI Taxonomy" id="2606635"/>
    <lineage>
        <taxon>Bacteria</taxon>
        <taxon>Bacillati</taxon>
        <taxon>Bacillota</taxon>
        <taxon>Clostridia</taxon>
        <taxon>Lachnospirales</taxon>
        <taxon>Lachnospiraceae</taxon>
        <taxon>Waltera</taxon>
    </lineage>
</organism>
<sequence length="168" mass="19573">MAETIGNTDIIKLSNELIYQRHLFNREHRKDVFMKMSIPEYIALQYIAMEETSDIYSGRVYLKDLADKLQMTMRQISKMVEKLRDVGYVLWSHDGNGSEGTYVTITESGRSLLRAQEETLKKYYGKVFEKFGKDNLIQLLQLMKQLETIMSSEVENLEVNRDDNGADE</sequence>
<accession>A0A6L5YLW7</accession>
<evidence type="ECO:0000313" key="3">
    <source>
        <dbReference type="Proteomes" id="UP000476055"/>
    </source>
</evidence>
<evidence type="ECO:0000313" key="2">
    <source>
        <dbReference type="EMBL" id="MST58637.1"/>
    </source>
</evidence>
<dbReference type="InterPro" id="IPR000835">
    <property type="entry name" value="HTH_MarR-typ"/>
</dbReference>
<feature type="domain" description="HTH marR-type" evidence="1">
    <location>
        <begin position="1"/>
        <end position="148"/>
    </location>
</feature>
<dbReference type="SUPFAM" id="SSF46785">
    <property type="entry name" value="Winged helix' DNA-binding domain"/>
    <property type="match status" value="1"/>
</dbReference>
<dbReference type="AlphaFoldDB" id="A0A6L5YLW7"/>
<name>A0A6L5YLW7_9FIRM</name>
<dbReference type="Proteomes" id="UP000476055">
    <property type="component" value="Unassembled WGS sequence"/>
</dbReference>
<reference evidence="2 3" key="1">
    <citation type="submission" date="2019-08" db="EMBL/GenBank/DDBJ databases">
        <title>In-depth cultivation of the pig gut microbiome towards novel bacterial diversity and tailored functional studies.</title>
        <authorList>
            <person name="Wylensek D."/>
            <person name="Hitch T.C.A."/>
            <person name="Clavel T."/>
        </authorList>
    </citation>
    <scope>NUCLEOTIDE SEQUENCE [LARGE SCALE GENOMIC DNA]</scope>
    <source>
        <strain evidence="2 3">WCA3-601-WT-6H</strain>
    </source>
</reference>
<dbReference type="GO" id="GO:0003700">
    <property type="term" value="F:DNA-binding transcription factor activity"/>
    <property type="evidence" value="ECO:0007669"/>
    <property type="project" value="InterPro"/>
</dbReference>
<proteinExistence type="predicted"/>
<gene>
    <name evidence="2" type="ORF">FYJ59_10380</name>
</gene>
<dbReference type="InterPro" id="IPR036388">
    <property type="entry name" value="WH-like_DNA-bd_sf"/>
</dbReference>
<dbReference type="InterPro" id="IPR036390">
    <property type="entry name" value="WH_DNA-bd_sf"/>
</dbReference>
<protein>
    <submittedName>
        <fullName evidence="2">Winged helix-turn-helix transcriptional regulator</fullName>
    </submittedName>
</protein>